<dbReference type="EMBL" id="NMUH01000787">
    <property type="protein sequence ID" value="MQL84802.1"/>
    <property type="molecule type" value="Genomic_DNA"/>
</dbReference>
<comment type="caution">
    <text evidence="3">The sequence shown here is derived from an EMBL/GenBank/DDBJ whole genome shotgun (WGS) entry which is preliminary data.</text>
</comment>
<dbReference type="SUPFAM" id="SSF57756">
    <property type="entry name" value="Retrovirus zinc finger-like domains"/>
    <property type="match status" value="1"/>
</dbReference>
<dbReference type="Gene3D" id="4.10.60.10">
    <property type="entry name" value="Zinc finger, CCHC-type"/>
    <property type="match status" value="1"/>
</dbReference>
<proteinExistence type="predicted"/>
<sequence length="254" mass="28341">MSVAEYEAQFAHLAVYVSHLVGTERLKANRFMDGLRPMFIERLGPHNIQTYTKMVQRAQLVEDTMAKVEGMRGKDNSKPVFIKKGAPNIAPTFRNNVNNNNKRPNTGRDVAGDKRVKVEGRQLAKNCKFCDKPGHRAEECWKKLGACLKCGGRDHRIPDCPMLKDQPGRAQNVPRRQGRLNAVLEADLPEEGGMVEGTSLELAGVMWRSSRELGSCGSTTRRTSSSPVRLLRPAQTVHLKPIKGSTWLLRPSLT</sequence>
<organism evidence="3 4">
    <name type="scientific">Colocasia esculenta</name>
    <name type="common">Wild taro</name>
    <name type="synonym">Arum esculentum</name>
    <dbReference type="NCBI Taxonomy" id="4460"/>
    <lineage>
        <taxon>Eukaryota</taxon>
        <taxon>Viridiplantae</taxon>
        <taxon>Streptophyta</taxon>
        <taxon>Embryophyta</taxon>
        <taxon>Tracheophyta</taxon>
        <taxon>Spermatophyta</taxon>
        <taxon>Magnoliopsida</taxon>
        <taxon>Liliopsida</taxon>
        <taxon>Araceae</taxon>
        <taxon>Aroideae</taxon>
        <taxon>Colocasieae</taxon>
        <taxon>Colocasia</taxon>
    </lineage>
</organism>
<feature type="domain" description="CCHC-type" evidence="2">
    <location>
        <begin position="126"/>
        <end position="142"/>
    </location>
</feature>
<evidence type="ECO:0000259" key="2">
    <source>
        <dbReference type="SMART" id="SM00343"/>
    </source>
</evidence>
<dbReference type="SMART" id="SM00343">
    <property type="entry name" value="ZnF_C2HC"/>
    <property type="match status" value="2"/>
</dbReference>
<dbReference type="Proteomes" id="UP000652761">
    <property type="component" value="Unassembled WGS sequence"/>
</dbReference>
<protein>
    <recommendedName>
        <fullName evidence="2">CCHC-type domain-containing protein</fullName>
    </recommendedName>
</protein>
<accession>A0A843UFX4</accession>
<feature type="domain" description="CCHC-type" evidence="2">
    <location>
        <begin position="146"/>
        <end position="162"/>
    </location>
</feature>
<feature type="region of interest" description="Disordered" evidence="1">
    <location>
        <begin position="88"/>
        <end position="110"/>
    </location>
</feature>
<dbReference type="InterPro" id="IPR001878">
    <property type="entry name" value="Znf_CCHC"/>
</dbReference>
<name>A0A843UFX4_COLES</name>
<dbReference type="PANTHER" id="PTHR34482:SF36">
    <property type="entry name" value="RETROTRANSPOSON GAG DOMAIN-CONTAINING PROTEIN"/>
    <property type="match status" value="1"/>
</dbReference>
<dbReference type="GO" id="GO:0008270">
    <property type="term" value="F:zinc ion binding"/>
    <property type="evidence" value="ECO:0007669"/>
    <property type="project" value="InterPro"/>
</dbReference>
<keyword evidence="4" id="KW-1185">Reference proteome</keyword>
<evidence type="ECO:0000313" key="4">
    <source>
        <dbReference type="Proteomes" id="UP000652761"/>
    </source>
</evidence>
<dbReference type="GO" id="GO:0003676">
    <property type="term" value="F:nucleic acid binding"/>
    <property type="evidence" value="ECO:0007669"/>
    <property type="project" value="InterPro"/>
</dbReference>
<evidence type="ECO:0000256" key="1">
    <source>
        <dbReference type="SAM" id="MobiDB-lite"/>
    </source>
</evidence>
<reference evidence="3" key="1">
    <citation type="submission" date="2017-07" db="EMBL/GenBank/DDBJ databases">
        <title>Taro Niue Genome Assembly and Annotation.</title>
        <authorList>
            <person name="Atibalentja N."/>
            <person name="Keating K."/>
            <person name="Fields C.J."/>
        </authorList>
    </citation>
    <scope>NUCLEOTIDE SEQUENCE</scope>
    <source>
        <strain evidence="3">Niue_2</strain>
        <tissue evidence="3">Leaf</tissue>
    </source>
</reference>
<gene>
    <name evidence="3" type="ORF">Taro_017312</name>
</gene>
<evidence type="ECO:0000313" key="3">
    <source>
        <dbReference type="EMBL" id="MQL84802.1"/>
    </source>
</evidence>
<dbReference type="PANTHER" id="PTHR34482">
    <property type="entry name" value="DNA DAMAGE-INDUCIBLE PROTEIN 1-LIKE"/>
    <property type="match status" value="1"/>
</dbReference>
<dbReference type="InterPro" id="IPR036875">
    <property type="entry name" value="Znf_CCHC_sf"/>
</dbReference>
<dbReference type="AlphaFoldDB" id="A0A843UFX4"/>